<dbReference type="PANTHER" id="PTHR32089:SF112">
    <property type="entry name" value="LYSOZYME-LIKE PROTEIN-RELATED"/>
    <property type="match status" value="1"/>
</dbReference>
<gene>
    <name evidence="11" type="ORF">F0357_01570</name>
</gene>
<dbReference type="Proteomes" id="UP000332515">
    <property type="component" value="Unassembled WGS sequence"/>
</dbReference>
<evidence type="ECO:0000256" key="3">
    <source>
        <dbReference type="ARBA" id="ARBA00023224"/>
    </source>
</evidence>
<dbReference type="Pfam" id="PF00672">
    <property type="entry name" value="HAMP"/>
    <property type="match status" value="1"/>
</dbReference>
<dbReference type="PANTHER" id="PTHR32089">
    <property type="entry name" value="METHYL-ACCEPTING CHEMOTAXIS PROTEIN MCPB"/>
    <property type="match status" value="1"/>
</dbReference>
<dbReference type="InterPro" id="IPR004089">
    <property type="entry name" value="MCPsignal_dom"/>
</dbReference>
<keyword evidence="7" id="KW-1133">Transmembrane helix</keyword>
<evidence type="ECO:0000313" key="12">
    <source>
        <dbReference type="Proteomes" id="UP000332515"/>
    </source>
</evidence>
<dbReference type="SMART" id="SM00304">
    <property type="entry name" value="HAMP"/>
    <property type="match status" value="1"/>
</dbReference>
<accession>A0A6A7Y0N1</accession>
<protein>
    <submittedName>
        <fullName evidence="11">HAMP domain-containing protein</fullName>
    </submittedName>
</protein>
<organism evidence="11 12">
    <name type="scientific">Segnochrobactrum spirostomi</name>
    <dbReference type="NCBI Taxonomy" id="2608987"/>
    <lineage>
        <taxon>Bacteria</taxon>
        <taxon>Pseudomonadati</taxon>
        <taxon>Pseudomonadota</taxon>
        <taxon>Alphaproteobacteria</taxon>
        <taxon>Hyphomicrobiales</taxon>
        <taxon>Segnochrobactraceae</taxon>
        <taxon>Segnochrobactrum</taxon>
    </lineage>
</organism>
<keyword evidence="2" id="KW-0997">Cell inner membrane</keyword>
<keyword evidence="7" id="KW-0472">Membrane</keyword>
<dbReference type="Gene3D" id="3.30.450.20">
    <property type="entry name" value="PAS domain"/>
    <property type="match status" value="2"/>
</dbReference>
<dbReference type="GO" id="GO:0007165">
    <property type="term" value="P:signal transduction"/>
    <property type="evidence" value="ECO:0007669"/>
    <property type="project" value="UniProtKB-KW"/>
</dbReference>
<feature type="domain" description="HAMP" evidence="10">
    <location>
        <begin position="461"/>
        <end position="514"/>
    </location>
</feature>
<proteinExistence type="inferred from homology"/>
<comment type="similarity">
    <text evidence="4">Belongs to the methyl-accepting chemotaxis (MCP) protein family.</text>
</comment>
<dbReference type="CDD" id="cd12913">
    <property type="entry name" value="PDC1_MCP_like"/>
    <property type="match status" value="1"/>
</dbReference>
<dbReference type="Pfam" id="PF00015">
    <property type="entry name" value="MCPsignal"/>
    <property type="match status" value="1"/>
</dbReference>
<evidence type="ECO:0000259" key="10">
    <source>
        <dbReference type="PROSITE" id="PS50885"/>
    </source>
</evidence>
<evidence type="ECO:0000256" key="2">
    <source>
        <dbReference type="ARBA" id="ARBA00022519"/>
    </source>
</evidence>
<dbReference type="AlphaFoldDB" id="A0A6A7Y0N1"/>
<keyword evidence="3 5" id="KW-0807">Transducer</keyword>
<dbReference type="SUPFAM" id="SSF58104">
    <property type="entry name" value="Methyl-accepting chemotaxis protein (MCP) signaling domain"/>
    <property type="match status" value="1"/>
</dbReference>
<evidence type="ECO:0000256" key="5">
    <source>
        <dbReference type="PROSITE-ProRule" id="PRU00284"/>
    </source>
</evidence>
<dbReference type="PROSITE" id="PS50111">
    <property type="entry name" value="CHEMOTAXIS_TRANSDUC_2"/>
    <property type="match status" value="1"/>
</dbReference>
<evidence type="ECO:0000256" key="7">
    <source>
        <dbReference type="SAM" id="Phobius"/>
    </source>
</evidence>
<dbReference type="EMBL" id="VWNA01000001">
    <property type="protein sequence ID" value="MQT11382.1"/>
    <property type="molecule type" value="Genomic_DNA"/>
</dbReference>
<feature type="domain" description="Methyl-accepting transducer" evidence="8">
    <location>
        <begin position="547"/>
        <end position="776"/>
    </location>
</feature>
<feature type="compositionally biased region" description="Basic and acidic residues" evidence="6">
    <location>
        <begin position="572"/>
        <end position="583"/>
    </location>
</feature>
<evidence type="ECO:0000259" key="8">
    <source>
        <dbReference type="PROSITE" id="PS50111"/>
    </source>
</evidence>
<dbReference type="PROSITE" id="PS50192">
    <property type="entry name" value="T_SNARE"/>
    <property type="match status" value="1"/>
</dbReference>
<keyword evidence="7" id="KW-0812">Transmembrane</keyword>
<dbReference type="Pfam" id="PF22673">
    <property type="entry name" value="MCP-like_PDC_1"/>
    <property type="match status" value="1"/>
</dbReference>
<evidence type="ECO:0000259" key="9">
    <source>
        <dbReference type="PROSITE" id="PS50192"/>
    </source>
</evidence>
<sequence>MSERLRRKYAQRVSPYSLIKRCIGLGLVDVDQENLRLVTAMGRDCRCGALRMSTAGTAFAAARAQATHKPGHPIVIATVHLRADRETETTPRKPLTTRRSGLKARVGRRAAVLSPLPSFGGTMRIADLPIRTKLVVFAGALFGAALTIVGGIGLLTMTNAVRLDAETLGVTLASNYAQDFAQEVDRAALTARAAAEAVEGLVAAGKADRDALGRMMTSLVAQNPGLIGMTLAFEPNALDGHDADFTAHPYSDASGRFVPYFFHKPDGSVGVEKLVMTKEAGTESWYDRPVRENRALVTPPYIYPVNGKDVLMTTVSVVIRRDGKPIGIVTTDLSLENMSALAKSMKVFGGGDASLIGTGGIWVANKDASLLGKPVADADSRSLVEASAGGVVMRQISTEDGATYAFASPVKIAGVDEVWTLVLTVPQWLAMKTVTDARNMMGGFAALVLIGMLVLVWVGSRIITKPIVDLTEKMRLLAADDTSIVLAGTDRKDEIGAIARAVDVFRENAIERHKLESENAEAQARQQRRQSSVDTLITRFREATHVMIDAASRASNDLASVSQELTSAATESETRAHSARDTSARASSNVQSVASAAEELTSSIGEIARQVAATSEMIGKAAVDARTTNAKIESLQAAANRIGDVVQLIEAIAGQTNLLALNATIEAARAGDAGKGFAVVASEVKQLAAQTSKATEEITSQIAAVRAETDQAVTAIRAISATIEEVNAFAGSIASAVEEQSAATSEIGTNIERAAAGTEAVATDIDELNSAVVGTNASATRVLDVSHSVRTVTDKLETEIEGFLRSVAAA</sequence>
<feature type="domain" description="T-SNARE coiled-coil homology" evidence="9">
    <location>
        <begin position="706"/>
        <end position="768"/>
    </location>
</feature>
<reference evidence="11 12" key="1">
    <citation type="submission" date="2019-09" db="EMBL/GenBank/DDBJ databases">
        <title>Segnochrobactrum spirostomi gen. nov., sp. nov., isolated from the ciliate Spirostomum cf. yagiui and description of a novel family, Segnochrobactraceae fam. nov. within the order Rhizobiales of the class Alphaproteobacteria.</title>
        <authorList>
            <person name="Akter S."/>
            <person name="Shazib S.U.A."/>
            <person name="Shin M.K."/>
        </authorList>
    </citation>
    <scope>NUCLEOTIDE SEQUENCE [LARGE SCALE GENOMIC DNA]</scope>
    <source>
        <strain evidence="11 12">Sp-1</strain>
    </source>
</reference>
<feature type="region of interest" description="Disordered" evidence="6">
    <location>
        <begin position="564"/>
        <end position="587"/>
    </location>
</feature>
<keyword evidence="2" id="KW-1003">Cell membrane</keyword>
<name>A0A6A7Y0N1_9HYPH</name>
<comment type="caution">
    <text evidence="11">The sequence shown here is derived from an EMBL/GenBank/DDBJ whole genome shotgun (WGS) entry which is preliminary data.</text>
</comment>
<feature type="transmembrane region" description="Helical" evidence="7">
    <location>
        <begin position="440"/>
        <end position="458"/>
    </location>
</feature>
<evidence type="ECO:0000256" key="1">
    <source>
        <dbReference type="ARBA" id="ARBA00004429"/>
    </source>
</evidence>
<comment type="subcellular location">
    <subcellularLocation>
        <location evidence="1">Cell inner membrane</location>
        <topology evidence="1">Multi-pass membrane protein</topology>
    </subcellularLocation>
</comment>
<dbReference type="SMART" id="SM00283">
    <property type="entry name" value="MA"/>
    <property type="match status" value="1"/>
</dbReference>
<keyword evidence="12" id="KW-1185">Reference proteome</keyword>
<evidence type="ECO:0000313" key="11">
    <source>
        <dbReference type="EMBL" id="MQT11382.1"/>
    </source>
</evidence>
<dbReference type="InterPro" id="IPR003660">
    <property type="entry name" value="HAMP_dom"/>
</dbReference>
<evidence type="ECO:0000256" key="6">
    <source>
        <dbReference type="SAM" id="MobiDB-lite"/>
    </source>
</evidence>
<dbReference type="Gene3D" id="6.10.340.10">
    <property type="match status" value="1"/>
</dbReference>
<dbReference type="GO" id="GO:0005886">
    <property type="term" value="C:plasma membrane"/>
    <property type="evidence" value="ECO:0007669"/>
    <property type="project" value="UniProtKB-SubCell"/>
</dbReference>
<dbReference type="Gene3D" id="1.10.287.950">
    <property type="entry name" value="Methyl-accepting chemotaxis protein"/>
    <property type="match status" value="1"/>
</dbReference>
<dbReference type="InterPro" id="IPR000727">
    <property type="entry name" value="T_SNARE_dom"/>
</dbReference>
<feature type="transmembrane region" description="Helical" evidence="7">
    <location>
        <begin position="134"/>
        <end position="155"/>
    </location>
</feature>
<dbReference type="PROSITE" id="PS50885">
    <property type="entry name" value="HAMP"/>
    <property type="match status" value="1"/>
</dbReference>
<evidence type="ECO:0000256" key="4">
    <source>
        <dbReference type="ARBA" id="ARBA00029447"/>
    </source>
</evidence>